<evidence type="ECO:0000256" key="5">
    <source>
        <dbReference type="ARBA" id="ARBA00023136"/>
    </source>
</evidence>
<dbReference type="GO" id="GO:0005576">
    <property type="term" value="C:extracellular region"/>
    <property type="evidence" value="ECO:0007669"/>
    <property type="project" value="UniProtKB-SubCell"/>
</dbReference>
<evidence type="ECO:0000256" key="6">
    <source>
        <dbReference type="ARBA" id="ARBA00023157"/>
    </source>
</evidence>
<dbReference type="InterPro" id="IPR020864">
    <property type="entry name" value="MACPF"/>
</dbReference>
<dbReference type="eggNOG" id="ENOG502S7UT">
    <property type="taxonomic scope" value="Eukaryota"/>
</dbReference>
<evidence type="ECO:0000313" key="11">
    <source>
        <dbReference type="Proteomes" id="UP000019132"/>
    </source>
</evidence>
<evidence type="ECO:0000256" key="3">
    <source>
        <dbReference type="ARBA" id="ARBA00022525"/>
    </source>
</evidence>
<keyword evidence="8" id="KW-0732">Signal</keyword>
<feature type="compositionally biased region" description="Acidic residues" evidence="7">
    <location>
        <begin position="234"/>
        <end position="245"/>
    </location>
</feature>
<proteinExistence type="predicted"/>
<dbReference type="InParanoid" id="K3W565"/>
<reference evidence="11" key="1">
    <citation type="journal article" date="2010" name="Genome Biol.">
        <title>Genome sequence of the necrotrophic plant pathogen Pythium ultimum reveals original pathogenicity mechanisms and effector repertoire.</title>
        <authorList>
            <person name="Levesque C.A."/>
            <person name="Brouwer H."/>
            <person name="Cano L."/>
            <person name="Hamilton J.P."/>
            <person name="Holt C."/>
            <person name="Huitema E."/>
            <person name="Raffaele S."/>
            <person name="Robideau G.P."/>
            <person name="Thines M."/>
            <person name="Win J."/>
            <person name="Zerillo M.M."/>
            <person name="Beakes G.W."/>
            <person name="Boore J.L."/>
            <person name="Busam D."/>
            <person name="Dumas B."/>
            <person name="Ferriera S."/>
            <person name="Fuerstenberg S.I."/>
            <person name="Gachon C.M."/>
            <person name="Gaulin E."/>
            <person name="Govers F."/>
            <person name="Grenville-Briggs L."/>
            <person name="Horner N."/>
            <person name="Hostetler J."/>
            <person name="Jiang R.H."/>
            <person name="Johnson J."/>
            <person name="Krajaejun T."/>
            <person name="Lin H."/>
            <person name="Meijer H.J."/>
            <person name="Moore B."/>
            <person name="Morris P."/>
            <person name="Phuntmart V."/>
            <person name="Puiu D."/>
            <person name="Shetty J."/>
            <person name="Stajich J.E."/>
            <person name="Tripathy S."/>
            <person name="Wawra S."/>
            <person name="van West P."/>
            <person name="Whitty B.R."/>
            <person name="Coutinho P.M."/>
            <person name="Henrissat B."/>
            <person name="Martin F."/>
            <person name="Thomas P.D."/>
            <person name="Tyler B.M."/>
            <person name="De Vries R.P."/>
            <person name="Kamoun S."/>
            <person name="Yandell M."/>
            <person name="Tisserat N."/>
            <person name="Buell C.R."/>
        </authorList>
    </citation>
    <scope>NUCLEOTIDE SEQUENCE</scope>
    <source>
        <strain evidence="11">DAOM:BR144</strain>
    </source>
</reference>
<keyword evidence="6" id="KW-1015">Disulfide bond</keyword>
<keyword evidence="11" id="KW-1185">Reference proteome</keyword>
<feature type="chain" id="PRO_5003867290" description="MACPF domain-containing protein" evidence="8">
    <location>
        <begin position="21"/>
        <end position="581"/>
    </location>
</feature>
<organism evidence="10 11">
    <name type="scientific">Globisporangium ultimum (strain ATCC 200006 / CBS 805.95 / DAOM BR144)</name>
    <name type="common">Pythium ultimum</name>
    <dbReference type="NCBI Taxonomy" id="431595"/>
    <lineage>
        <taxon>Eukaryota</taxon>
        <taxon>Sar</taxon>
        <taxon>Stramenopiles</taxon>
        <taxon>Oomycota</taxon>
        <taxon>Peronosporomycetes</taxon>
        <taxon>Pythiales</taxon>
        <taxon>Pythiaceae</taxon>
        <taxon>Globisporangium</taxon>
    </lineage>
</organism>
<sequence length="581" mass="62738">MVAALSSFVALLTASYSGLAVRGDQPPGIDYLGAGYDLVFGNPDGSEAASSVTDPGFRVHIIKFTWSNTLNTCSGLSNNWTCPNELTILPQTSCMQQSSSSKIESTKSFQQVLQKDAKVTASVKGSYGGFSASAAFSGSRTMATMKNKIENEKITTFQSKAVCVEYSATLKSGIDTSSLEPLAQFSSAVAELPLMYNSCFQLNSTGGPCPQRIDNGFGDVPPMKKTARRQLQAPDDDDSDDDDTVNECACDPSVIKYFRFIQLFGTHYTTKVEMGGKIIHRVEIKQSDVSVMESKKVDIAYGASMKASYKSGFGASASVSASVSAAKSDAEKSYESVMNVAKKELNINVGGSPSDDWREWAKSTMDTPMPIRYTLTSLVDLVAKVDAKKAPLFEQAVADYIAAYGRTLTFDTATNMNVMFVEVQYSLLVGAMTSATFRLMIGKTGDMIPAQVTVTKPTGSIRVAVPKQYQMSYDVFAGNIPVTLEYVSGVFTAPKMVVMMEARQEQTASRRDVLHVTEMEALMANKKKKKAPAVASTPTSVYFTTIQPFAVMADDSLLPLDDQYAGKSLGAVMPWAINPMD</sequence>
<evidence type="ECO:0000313" key="10">
    <source>
        <dbReference type="EnsemblProtists" id="PYU1_T000106"/>
    </source>
</evidence>
<dbReference type="GO" id="GO:0031640">
    <property type="term" value="P:killing of cells of another organism"/>
    <property type="evidence" value="ECO:0007669"/>
    <property type="project" value="UniProtKB-KW"/>
</dbReference>
<accession>K3W565</accession>
<feature type="domain" description="MACPF" evidence="9">
    <location>
        <begin position="15"/>
        <end position="408"/>
    </location>
</feature>
<evidence type="ECO:0000256" key="2">
    <source>
        <dbReference type="ARBA" id="ARBA00004613"/>
    </source>
</evidence>
<dbReference type="EnsemblProtists" id="PYU1_T000106">
    <property type="protein sequence ID" value="PYU1_T000106"/>
    <property type="gene ID" value="PYU1_G000106"/>
</dbReference>
<evidence type="ECO:0000256" key="4">
    <source>
        <dbReference type="ARBA" id="ARBA00022852"/>
    </source>
</evidence>
<evidence type="ECO:0000256" key="7">
    <source>
        <dbReference type="SAM" id="MobiDB-lite"/>
    </source>
</evidence>
<evidence type="ECO:0000256" key="8">
    <source>
        <dbReference type="SAM" id="SignalP"/>
    </source>
</evidence>
<dbReference type="PROSITE" id="PS00279">
    <property type="entry name" value="MACPF_1"/>
    <property type="match status" value="1"/>
</dbReference>
<evidence type="ECO:0000259" key="9">
    <source>
        <dbReference type="PROSITE" id="PS51412"/>
    </source>
</evidence>
<reference evidence="10" key="3">
    <citation type="submission" date="2015-02" db="UniProtKB">
        <authorList>
            <consortium name="EnsemblProtists"/>
        </authorList>
    </citation>
    <scope>IDENTIFICATION</scope>
    <source>
        <strain evidence="10">DAOM BR144</strain>
    </source>
</reference>
<keyword evidence="3" id="KW-0964">Secreted</keyword>
<dbReference type="EMBL" id="GL376636">
    <property type="status" value="NOT_ANNOTATED_CDS"/>
    <property type="molecule type" value="Genomic_DNA"/>
</dbReference>
<dbReference type="PROSITE" id="PS51412">
    <property type="entry name" value="MACPF_2"/>
    <property type="match status" value="1"/>
</dbReference>
<comment type="subcellular location">
    <subcellularLocation>
        <location evidence="1">Membrane</location>
    </subcellularLocation>
    <subcellularLocation>
        <location evidence="2">Secreted</location>
    </subcellularLocation>
</comment>
<dbReference type="GO" id="GO:0016020">
    <property type="term" value="C:membrane"/>
    <property type="evidence" value="ECO:0007669"/>
    <property type="project" value="UniProtKB-SubCell"/>
</dbReference>
<protein>
    <recommendedName>
        <fullName evidence="9">MACPF domain-containing protein</fullName>
    </recommendedName>
</protein>
<dbReference type="Proteomes" id="UP000019132">
    <property type="component" value="Unassembled WGS sequence"/>
</dbReference>
<dbReference type="InterPro" id="IPR020863">
    <property type="entry name" value="MACPF_CS"/>
</dbReference>
<reference evidence="11" key="2">
    <citation type="submission" date="2010-04" db="EMBL/GenBank/DDBJ databases">
        <authorList>
            <person name="Buell R."/>
            <person name="Hamilton J."/>
            <person name="Hostetler J."/>
        </authorList>
    </citation>
    <scope>NUCLEOTIDE SEQUENCE [LARGE SCALE GENOMIC DNA]</scope>
    <source>
        <strain evidence="11">DAOM:BR144</strain>
    </source>
</reference>
<dbReference type="PANTHER" id="PTHR45742:SF8">
    <property type="entry name" value="FLOCCULATION PROTEIN FLO11"/>
    <property type="match status" value="1"/>
</dbReference>
<name>K3W565_GLOUD</name>
<feature type="signal peptide" evidence="8">
    <location>
        <begin position="1"/>
        <end position="20"/>
    </location>
</feature>
<dbReference type="Pfam" id="PF01823">
    <property type="entry name" value="MACPF"/>
    <property type="match status" value="1"/>
</dbReference>
<feature type="region of interest" description="Disordered" evidence="7">
    <location>
        <begin position="217"/>
        <end position="245"/>
    </location>
</feature>
<evidence type="ECO:0000256" key="1">
    <source>
        <dbReference type="ARBA" id="ARBA00004370"/>
    </source>
</evidence>
<keyword evidence="5" id="KW-0472">Membrane</keyword>
<keyword evidence="4" id="KW-0204">Cytolysis</keyword>
<dbReference type="HOGENOM" id="CLU_469728_0_0_1"/>
<dbReference type="VEuPathDB" id="FungiDB:PYU1_G000106"/>
<dbReference type="AlphaFoldDB" id="K3W565"/>
<dbReference type="PANTHER" id="PTHR45742">
    <property type="entry name" value="COMPLEMENT COMPONENT C6"/>
    <property type="match status" value="1"/>
</dbReference>